<sequence length="383" mass="43812">MKKIKFLTLGALATVTPVAMLISCQSTVQETASQTTESKTSDFNSPESVIYNQRWLSNVWNTVSAEKTAMSQNLYNAAKKQFDAMITQSQFDTKKVHIYDDKVVVDNPDENKAIPVVFMDIDETVLNNYAFQNYLVLNNKTFDPVLWNQFVQDEKAIEIKGAFDFINYVWKNGGVVMFNSNREQENQKIATLNNLVKEGLNKKFLPDWVWWMQGVDLSQNDPWNHIKKDNNGKRVKTDKEERMNFLNERTQGFNLSSYNNSGNKVVFKTVMRVGDNYNDFNDTAVGSKLNPDRNKLLNDNLKLFGNFDTSVKGVKYIKTTDNQVKKEDETWSESYILIGGNSSYGGFESALASHYYTLDKAQQARALKEALETLSWTPKQTTN</sequence>
<reference evidence="3 4" key="1">
    <citation type="journal article" date="2013" name="Genome Announc.">
        <title>Complete Genome Sequence of Mycoplasma hyorhinis Strain SK76.</title>
        <authorList>
            <person name="Goodison S."/>
            <person name="Urquidi V."/>
            <person name="Kumar D."/>
            <person name="Reyes L."/>
            <person name="Rosser C.J."/>
        </authorList>
    </citation>
    <scope>NUCLEOTIDE SEQUENCE [LARGE SCALE GENOMIC DNA]</scope>
    <source>
        <strain evidence="3 4">SK76</strain>
    </source>
</reference>
<dbReference type="GO" id="GO:0009279">
    <property type="term" value="C:cell outer membrane"/>
    <property type="evidence" value="ECO:0007669"/>
    <property type="project" value="InterPro"/>
</dbReference>
<dbReference type="InterPro" id="IPR023214">
    <property type="entry name" value="HAD_sf"/>
</dbReference>
<proteinExistence type="predicted"/>
<accession>A0AAI8AMM4</accession>
<dbReference type="SFLD" id="SFLDG01125">
    <property type="entry name" value="C1.1:_Acid_Phosphatase_Like"/>
    <property type="match status" value="1"/>
</dbReference>
<protein>
    <submittedName>
        <fullName evidence="3">Multiple banded antigen</fullName>
    </submittedName>
</protein>
<keyword evidence="1 2" id="KW-0732">Signal</keyword>
<dbReference type="KEGG" id="mhs:MOS_232"/>
<dbReference type="Proteomes" id="UP000009399">
    <property type="component" value="Chromosome"/>
</dbReference>
<name>A0AAI8AMM4_MESHY</name>
<feature type="signal peptide" evidence="2">
    <location>
        <begin position="1"/>
        <end position="28"/>
    </location>
</feature>
<dbReference type="InterPro" id="IPR036412">
    <property type="entry name" value="HAD-like_sf"/>
</dbReference>
<dbReference type="Pfam" id="PF03767">
    <property type="entry name" value="Acid_phosphat_B"/>
    <property type="match status" value="1"/>
</dbReference>
<dbReference type="RefSeq" id="WP_014335564.1">
    <property type="nucleotide sequence ID" value="NC_019552.1"/>
</dbReference>
<organism evidence="3 4">
    <name type="scientific">Mesomycoplasma hyorhinis SK76</name>
    <dbReference type="NCBI Taxonomy" id="1118964"/>
    <lineage>
        <taxon>Bacteria</taxon>
        <taxon>Bacillati</taxon>
        <taxon>Mycoplasmatota</taxon>
        <taxon>Mycoplasmoidales</taxon>
        <taxon>Metamycoplasmataceae</taxon>
        <taxon>Mesomycoplasma</taxon>
    </lineage>
</organism>
<dbReference type="InterPro" id="IPR006423">
    <property type="entry name" value="Lipo_e_P4"/>
</dbReference>
<feature type="chain" id="PRO_5042530271" evidence="2">
    <location>
        <begin position="29"/>
        <end position="383"/>
    </location>
</feature>
<dbReference type="SFLD" id="SFLDS00003">
    <property type="entry name" value="Haloacid_Dehalogenase"/>
    <property type="match status" value="1"/>
</dbReference>
<gene>
    <name evidence="3" type="ORF">MOS_232</name>
</gene>
<dbReference type="PROSITE" id="PS51257">
    <property type="entry name" value="PROKAR_LIPOPROTEIN"/>
    <property type="match status" value="1"/>
</dbReference>
<evidence type="ECO:0000256" key="1">
    <source>
        <dbReference type="ARBA" id="ARBA00022729"/>
    </source>
</evidence>
<dbReference type="SUPFAM" id="SSF56784">
    <property type="entry name" value="HAD-like"/>
    <property type="match status" value="1"/>
</dbReference>
<dbReference type="EMBL" id="CP003914">
    <property type="protein sequence ID" value="AFX74161.1"/>
    <property type="molecule type" value="Genomic_DNA"/>
</dbReference>
<evidence type="ECO:0000313" key="4">
    <source>
        <dbReference type="Proteomes" id="UP000009399"/>
    </source>
</evidence>
<dbReference type="GeneID" id="93248355"/>
<dbReference type="InterPro" id="IPR005519">
    <property type="entry name" value="Acid_phosphat_B-like"/>
</dbReference>
<dbReference type="AlphaFoldDB" id="A0AAI8AMM4"/>
<dbReference type="Gene3D" id="3.40.50.1000">
    <property type="entry name" value="HAD superfamily/HAD-like"/>
    <property type="match status" value="1"/>
</dbReference>
<evidence type="ECO:0000313" key="3">
    <source>
        <dbReference type="EMBL" id="AFX74161.1"/>
    </source>
</evidence>
<evidence type="ECO:0000256" key="2">
    <source>
        <dbReference type="SAM" id="SignalP"/>
    </source>
</evidence>